<dbReference type="Gene3D" id="2.60.120.200">
    <property type="match status" value="1"/>
</dbReference>
<dbReference type="InterPro" id="IPR013320">
    <property type="entry name" value="ConA-like_dom_sf"/>
</dbReference>
<dbReference type="InterPro" id="IPR008979">
    <property type="entry name" value="Galactose-bd-like_sf"/>
</dbReference>
<evidence type="ECO:0000256" key="1">
    <source>
        <dbReference type="SAM" id="MobiDB-lite"/>
    </source>
</evidence>
<feature type="compositionally biased region" description="Basic and acidic residues" evidence="1">
    <location>
        <begin position="989"/>
        <end position="1009"/>
    </location>
</feature>
<organism evidence="2 3">
    <name type="scientific">Perkinsus olseni</name>
    <name type="common">Perkinsus atlanticus</name>
    <dbReference type="NCBI Taxonomy" id="32597"/>
    <lineage>
        <taxon>Eukaryota</taxon>
        <taxon>Sar</taxon>
        <taxon>Alveolata</taxon>
        <taxon>Perkinsozoa</taxon>
        <taxon>Perkinsea</taxon>
        <taxon>Perkinsida</taxon>
        <taxon>Perkinsidae</taxon>
        <taxon>Perkinsus</taxon>
    </lineage>
</organism>
<feature type="region of interest" description="Disordered" evidence="1">
    <location>
        <begin position="1100"/>
        <end position="1135"/>
    </location>
</feature>
<dbReference type="AlphaFoldDB" id="A0A7J6PUD5"/>
<comment type="caution">
    <text evidence="2">The sequence shown here is derived from an EMBL/GenBank/DDBJ whole genome shotgun (WGS) entry which is preliminary data.</text>
</comment>
<feature type="compositionally biased region" description="Basic residues" evidence="1">
    <location>
        <begin position="1010"/>
        <end position="1019"/>
    </location>
</feature>
<reference evidence="2 3" key="1">
    <citation type="submission" date="2020-04" db="EMBL/GenBank/DDBJ databases">
        <title>Perkinsus olseni comparative genomics.</title>
        <authorList>
            <person name="Bogema D.R."/>
        </authorList>
    </citation>
    <scope>NUCLEOTIDE SEQUENCE [LARGE SCALE GENOMIC DNA]</scope>
    <source>
        <strain evidence="2">ATCC PRA-205</strain>
    </source>
</reference>
<sequence>DIATAKVLHPYFVSQVILKFHDEPLDFDMYGSLDSTAWTLLTQYRDNTAKTVSADGHWRPKLYSLYSVDVTFDTQLQLGKSISSETQAAATDFAPDKALDDLDSTFWIPNPGAEASPSATFEMAASGSSVEVSGLHFLWLAAPRDFSVSHWDLSQARWNWTDFFSAITISSTQQSIYLRKGFSSDKFRVAIDAPNNYQSVPLTALRRLTVYTPVTKCTTNTCWSGCCFGGFEASDYTEHPQYAFDGLSTSKFSVNTGSSETWIQALVSSSTSTETLVGKIRIIWNSVNICKRFMVELEDRSGVYTQVMAYADNTEAINEVLLLRPARRIRVWMYENVDPLVTQFRIAEIEVWRAEDTQQPLGASAEATDLFTTGLSPPQFWLDAANAISINNFTMWMAAPGPPQDPGTVSLDLQAVYPVDMVQCLWGMQPSSLGDRRFEISEDSVTWSDIPLIGPVNFDEKLEQFTGFVNMRYLRISFVRAFGDTANEPNKIGMSIRNLLVRLDQNLARWHYSAAPSGVWSFPSTAALDGSRETYWSTRQGVDTATFTVLANVICWALVTFSELFNLAGVYVEFLYRALSIQLYQSVDCVSYTLVESIRDNENYVFYVPTTVHFQARCVRMELSGARDRMWHPDRYEDPTSRLEVIAIKEFTLLEHAGGGGVFGIEDCYGSTCGLRYDTITYGLLQPRGWSIASEGDIRSRDVVGKPENTTQLVHVVAVFGGNTITLYRNGQQYGSSYNGSAISSSAWNNNSRLVMGVRSTAYVNLSTASNFTGTLLEGIAGLHDDSHNNFFSGAIHSVTLIRGALLAEEVLGLYESHFGKPERACHCGHRVCPSGPSRFLPSVQVRAAQCIALRMVAVVRSMTTALTASAVMGLQAAVLPSIADVPNTPSCFTMHTAICLDVFHSFASARGIVSLKDPSHILVSTPSRTTMHWFISSALSWALAAGAGYVAYLVYVNGGEKPSTEADAPTDKPSHRTRSKKAKAKKGKHEEAPAQDLEAKPPHADKQPQKKLKAKAVKHINPEEDPNAPLPPKEEEPLPERVDVAPPTQELSDSEDDEEWAAVEKKQRERKVTEPEMYPDSPVAAAGAEDAAFYTVAARRHQRAKDAQTVADERKAAKNKRKREKQKQIKAQEDAAQKARLEAYRAQQRAAGVRYSTNRKAF</sequence>
<dbReference type="SUPFAM" id="SSF49785">
    <property type="entry name" value="Galactose-binding domain-like"/>
    <property type="match status" value="2"/>
</dbReference>
<evidence type="ECO:0000313" key="3">
    <source>
        <dbReference type="Proteomes" id="UP000574390"/>
    </source>
</evidence>
<evidence type="ECO:0000313" key="2">
    <source>
        <dbReference type="EMBL" id="KAF4699557.1"/>
    </source>
</evidence>
<dbReference type="SUPFAM" id="SSF49899">
    <property type="entry name" value="Concanavalin A-like lectins/glucanases"/>
    <property type="match status" value="1"/>
</dbReference>
<feature type="compositionally biased region" description="Basic and acidic residues" evidence="1">
    <location>
        <begin position="1063"/>
        <end position="1075"/>
    </location>
</feature>
<feature type="compositionally biased region" description="Basic residues" evidence="1">
    <location>
        <begin position="976"/>
        <end position="988"/>
    </location>
</feature>
<proteinExistence type="predicted"/>
<dbReference type="EMBL" id="JABANM010034479">
    <property type="protein sequence ID" value="KAF4699557.1"/>
    <property type="molecule type" value="Genomic_DNA"/>
</dbReference>
<gene>
    <name evidence="2" type="ORF">FOZ62_010152</name>
</gene>
<feature type="non-terminal residue" evidence="2">
    <location>
        <position position="1163"/>
    </location>
</feature>
<protein>
    <submittedName>
        <fullName evidence="2">Uncharacterized protein</fullName>
    </submittedName>
</protein>
<feature type="compositionally biased region" description="Acidic residues" evidence="1">
    <location>
        <begin position="1053"/>
        <end position="1062"/>
    </location>
</feature>
<feature type="compositionally biased region" description="Basic and acidic residues" evidence="1">
    <location>
        <begin position="1033"/>
        <end position="1044"/>
    </location>
</feature>
<dbReference type="Proteomes" id="UP000574390">
    <property type="component" value="Unassembled WGS sequence"/>
</dbReference>
<feature type="region of interest" description="Disordered" evidence="1">
    <location>
        <begin position="962"/>
        <end position="1086"/>
    </location>
</feature>
<accession>A0A7J6PUD5</accession>
<name>A0A7J6PUD5_PEROL</name>
<dbReference type="Gene3D" id="2.60.120.260">
    <property type="entry name" value="Galactose-binding domain-like"/>
    <property type="match status" value="2"/>
</dbReference>